<reference evidence="2 3" key="1">
    <citation type="submission" date="2021-03" db="EMBL/GenBank/DDBJ databases">
        <title>Sequencing the genomes of 1000 actinobacteria strains.</title>
        <authorList>
            <person name="Klenk H.-P."/>
        </authorList>
    </citation>
    <scope>NUCLEOTIDE SEQUENCE [LARGE SCALE GENOMIC DNA]</scope>
    <source>
        <strain evidence="2 3">DSM 15454</strain>
    </source>
</reference>
<name>A0ABS4WG28_9MICC</name>
<feature type="region of interest" description="Disordered" evidence="1">
    <location>
        <begin position="649"/>
        <end position="674"/>
    </location>
</feature>
<accession>A0ABS4WG28</accession>
<feature type="region of interest" description="Disordered" evidence="1">
    <location>
        <begin position="1"/>
        <end position="20"/>
    </location>
</feature>
<dbReference type="InterPro" id="IPR011042">
    <property type="entry name" value="6-blade_b-propeller_TolB-like"/>
</dbReference>
<proteinExistence type="predicted"/>
<dbReference type="NCBIfam" id="TIGR02242">
    <property type="entry name" value="tail_TIGR02242"/>
    <property type="match status" value="1"/>
</dbReference>
<dbReference type="Pfam" id="PF09684">
    <property type="entry name" value="Tail_P2_I"/>
    <property type="match status" value="1"/>
</dbReference>
<dbReference type="Gene3D" id="2.120.10.30">
    <property type="entry name" value="TolB, C-terminal domain"/>
    <property type="match status" value="1"/>
</dbReference>
<evidence type="ECO:0000256" key="1">
    <source>
        <dbReference type="SAM" id="MobiDB-lite"/>
    </source>
</evidence>
<dbReference type="RefSeq" id="WP_209908466.1">
    <property type="nucleotide sequence ID" value="NZ_BAAAMI010000008.1"/>
</dbReference>
<gene>
    <name evidence="2" type="ORF">JOF46_003081</name>
</gene>
<dbReference type="EMBL" id="JAGIOE010000001">
    <property type="protein sequence ID" value="MBP2375169.1"/>
    <property type="molecule type" value="Genomic_DNA"/>
</dbReference>
<protein>
    <submittedName>
        <fullName evidence="2">Phage tail-like protein</fullName>
    </submittedName>
</protein>
<organism evidence="2 3">
    <name type="scientific">Paeniglutamicibacter psychrophenolicus</name>
    <dbReference type="NCBI Taxonomy" id="257454"/>
    <lineage>
        <taxon>Bacteria</taxon>
        <taxon>Bacillati</taxon>
        <taxon>Actinomycetota</taxon>
        <taxon>Actinomycetes</taxon>
        <taxon>Micrococcales</taxon>
        <taxon>Micrococcaceae</taxon>
        <taxon>Paeniglutamicibacter</taxon>
    </lineage>
</organism>
<comment type="caution">
    <text evidence="2">The sequence shown here is derived from an EMBL/GenBank/DDBJ whole genome shotgun (WGS) entry which is preliminary data.</text>
</comment>
<evidence type="ECO:0000313" key="3">
    <source>
        <dbReference type="Proteomes" id="UP000766570"/>
    </source>
</evidence>
<dbReference type="InterPro" id="IPR006521">
    <property type="entry name" value="Tail_protein_I"/>
</dbReference>
<keyword evidence="3" id="KW-1185">Reference proteome</keyword>
<evidence type="ECO:0000313" key="2">
    <source>
        <dbReference type="EMBL" id="MBP2375169.1"/>
    </source>
</evidence>
<dbReference type="Proteomes" id="UP000766570">
    <property type="component" value="Unassembled WGS sequence"/>
</dbReference>
<sequence length="674" mass="71423">MSSVARATSTPYQRLGGPAGWGPEPWAESVLIDGDSIRLGTAGYEPIPANEPTGSFGGRTLPRGLAIGPDGEVLLADPARRVVLIHRHGTAGFTELWPAREVPVAHEHDPVPAPHPPQDPYTLLGPTDVGFAPNGDLVILDAAAGRVLVLAYPSARLRHLLADPHWTPTALAFDAANRAYIADPLAGSIDRFDARWRRAPGFPHPSTTLGSPLQLAAVAGPHRGGCRCAGGCGPDCRCVDGASTGAGHDPHPVLAVLDGERVLLLDDRGRVLPGAQLPRLDPGPLQRTAGGLLTWEDPRHPELEPIEFPQLATTRDGRDPERGLALLAVPRRVALPRSGLLRIGPLDGQRPGFAWDRLVLRASIPERTLLLVDTLASDSLLEPALLDSSAPWSRVLSLEAGSVPELEVQSMPGRHLWIRIEFRGDGEATAALAGLDIHGPRHGSASRLPASYQQDSQSAHFLERFLGYFDTVFAEVEAEHRDVARLLDPRTVPAGAALDWLGSWFGLVFDPAWGEAVRREAIGAAMDYAAERGTVAGVRRILQWHTGLGDGLPAVIEHFRVDAANPPHIGRLPLDATPTAHACTIVLPLAVAGSAAKREALAGLLAGHLPAHVRASVRYIRPGIVVGRQSCVGVDTLLDALPDTSLGSGALGEDAATAAGPDQTEHSMTRSTPC</sequence>
<feature type="compositionally biased region" description="Polar residues" evidence="1">
    <location>
        <begin position="1"/>
        <end position="12"/>
    </location>
</feature>
<dbReference type="SUPFAM" id="SSF101898">
    <property type="entry name" value="NHL repeat"/>
    <property type="match status" value="1"/>
</dbReference>
<dbReference type="InterPro" id="IPR011748">
    <property type="entry name" value="Unchr_phage_tail-like"/>
</dbReference>